<dbReference type="SUPFAM" id="SSF50494">
    <property type="entry name" value="Trypsin-like serine proteases"/>
    <property type="match status" value="1"/>
</dbReference>
<reference evidence="3" key="2">
    <citation type="submission" date="2020-09" db="EMBL/GenBank/DDBJ databases">
        <authorList>
            <person name="Sun Q."/>
            <person name="Zhou Y."/>
        </authorList>
    </citation>
    <scope>NUCLEOTIDE SEQUENCE</scope>
    <source>
        <strain evidence="3">CGMCC 1.12813</strain>
    </source>
</reference>
<organism evidence="3 4">
    <name type="scientific">Conyzicola nivalis</name>
    <dbReference type="NCBI Taxonomy" id="1477021"/>
    <lineage>
        <taxon>Bacteria</taxon>
        <taxon>Bacillati</taxon>
        <taxon>Actinomycetota</taxon>
        <taxon>Actinomycetes</taxon>
        <taxon>Micrococcales</taxon>
        <taxon>Microbacteriaceae</taxon>
        <taxon>Conyzicola</taxon>
    </lineage>
</organism>
<evidence type="ECO:0000313" key="3">
    <source>
        <dbReference type="EMBL" id="GGA99126.1"/>
    </source>
</evidence>
<dbReference type="AlphaFoldDB" id="A0A916SJD2"/>
<dbReference type="Gene3D" id="1.10.3130.20">
    <property type="entry name" value="Phycobilisome linker domain"/>
    <property type="match status" value="1"/>
</dbReference>
<dbReference type="EMBL" id="BMGB01000001">
    <property type="protein sequence ID" value="GGA99126.1"/>
    <property type="molecule type" value="Genomic_DNA"/>
</dbReference>
<protein>
    <recommendedName>
        <fullName evidence="2">DUF4214 domain-containing protein</fullName>
    </recommendedName>
</protein>
<feature type="chain" id="PRO_5036675423" description="DUF4214 domain-containing protein" evidence="1">
    <location>
        <begin position="33"/>
        <end position="690"/>
    </location>
</feature>
<dbReference type="RefSeq" id="WP_188509752.1">
    <property type="nucleotide sequence ID" value="NZ_BMGB01000001.1"/>
</dbReference>
<gene>
    <name evidence="3" type="ORF">GCM10010979_12020</name>
</gene>
<evidence type="ECO:0000313" key="4">
    <source>
        <dbReference type="Proteomes" id="UP000606922"/>
    </source>
</evidence>
<keyword evidence="1" id="KW-0732">Signal</keyword>
<keyword evidence="4" id="KW-1185">Reference proteome</keyword>
<reference evidence="3" key="1">
    <citation type="journal article" date="2014" name="Int. J. Syst. Evol. Microbiol.">
        <title>Complete genome sequence of Corynebacterium casei LMG S-19264T (=DSM 44701T), isolated from a smear-ripened cheese.</title>
        <authorList>
            <consortium name="US DOE Joint Genome Institute (JGI-PGF)"/>
            <person name="Walter F."/>
            <person name="Albersmeier A."/>
            <person name="Kalinowski J."/>
            <person name="Ruckert C."/>
        </authorList>
    </citation>
    <scope>NUCLEOTIDE SEQUENCE</scope>
    <source>
        <strain evidence="3">CGMCC 1.12813</strain>
    </source>
</reference>
<proteinExistence type="predicted"/>
<dbReference type="CDD" id="cd21112">
    <property type="entry name" value="alphaLP-like"/>
    <property type="match status" value="1"/>
</dbReference>
<sequence>MTTRTLRHALTSGGATLLLVAVGFVAIPPATAATAATAPPVTMGDYAESDFAAAATALPDELVSALSRDLGVSAETYLAEAAAATDAVEVVKSLADAGVDVVGSAIDETTLTVNVADQADAALVEKAGAVAELDAPVAVDLAGIEFYSVADIFGGEAISWQVGNTVGRCSVGFSGFATASGQPQLATAGHCLAGMAGMTGQVNAVTQSAPSAPATAASPIGLPVAGSQAFGGGFDSGLVAGTAAGFVGYPAVATWGGGAGAPRSSAALPVQSTSAAIVGATLCKSGSTTGWTCGTVRAIDSVQRINDNGSSNDVNSIIATTCVLPGDSGGSALIGQVAVGVTSASSSATACGGSNYLSTFFPMVSPTGMSVTAAYGGGWEPAVTVATPVITGAYGGTPSAPGSITGTLDAASASSTVSVYLDGATTPAATASAAGGSWSIALPSMAGGSHNYSVKARWGTWSVSAAASGAVSITGTPAATNGSAALVMALYRDVLFRSAAPEEVSGWSAIVASGQSITGGFLLSDEYRLNKATSAYRTILGREPEGDAIYGWLALMRNGTVMTEDLDKQFLASEEFYNNAGADNVRFVQALYTRMLGRSASMQESVGWSFQAFHNGRPAVVNAIWGSMEAARSRVSAIYFEYLGRYAGESETYGWAVYGQNNGDAQLRSAITGSQEYYERSIARFPGAQP</sequence>
<dbReference type="GO" id="GO:0005975">
    <property type="term" value="P:carbohydrate metabolic process"/>
    <property type="evidence" value="ECO:0007669"/>
    <property type="project" value="UniProtKB-ARBA"/>
</dbReference>
<dbReference type="InterPro" id="IPR038255">
    <property type="entry name" value="PBS_linker_sf"/>
</dbReference>
<evidence type="ECO:0000259" key="2">
    <source>
        <dbReference type="Pfam" id="PF13946"/>
    </source>
</evidence>
<dbReference type="InterPro" id="IPR009003">
    <property type="entry name" value="Peptidase_S1_PA"/>
</dbReference>
<accession>A0A916SJD2</accession>
<dbReference type="InterPro" id="IPR013783">
    <property type="entry name" value="Ig-like_fold"/>
</dbReference>
<dbReference type="InterPro" id="IPR043504">
    <property type="entry name" value="Peptidase_S1_PA_chymotrypsin"/>
</dbReference>
<dbReference type="Proteomes" id="UP000606922">
    <property type="component" value="Unassembled WGS sequence"/>
</dbReference>
<comment type="caution">
    <text evidence="3">The sequence shown here is derived from an EMBL/GenBank/DDBJ whole genome shotgun (WGS) entry which is preliminary data.</text>
</comment>
<dbReference type="Gene3D" id="2.40.10.10">
    <property type="entry name" value="Trypsin-like serine proteases"/>
    <property type="match status" value="2"/>
</dbReference>
<feature type="domain" description="DUF4214" evidence="2">
    <location>
        <begin position="569"/>
        <end position="631"/>
    </location>
</feature>
<dbReference type="InterPro" id="IPR006311">
    <property type="entry name" value="TAT_signal"/>
</dbReference>
<evidence type="ECO:0000256" key="1">
    <source>
        <dbReference type="SAM" id="SignalP"/>
    </source>
</evidence>
<dbReference type="Pfam" id="PF13946">
    <property type="entry name" value="DUF4214"/>
    <property type="match status" value="1"/>
</dbReference>
<dbReference type="InterPro" id="IPR025282">
    <property type="entry name" value="DUF4214"/>
</dbReference>
<name>A0A916SJD2_9MICO</name>
<dbReference type="PROSITE" id="PS51318">
    <property type="entry name" value="TAT"/>
    <property type="match status" value="1"/>
</dbReference>
<dbReference type="Gene3D" id="2.60.40.10">
    <property type="entry name" value="Immunoglobulins"/>
    <property type="match status" value="1"/>
</dbReference>
<feature type="signal peptide" evidence="1">
    <location>
        <begin position="1"/>
        <end position="32"/>
    </location>
</feature>